<dbReference type="SUPFAM" id="SSF57997">
    <property type="entry name" value="Tropomyosin"/>
    <property type="match status" value="1"/>
</dbReference>
<evidence type="ECO:0000256" key="1">
    <source>
        <dbReference type="SAM" id="Coils"/>
    </source>
</evidence>
<keyword evidence="2" id="KW-0812">Transmembrane</keyword>
<accession>A0A183DRS2</accession>
<evidence type="ECO:0000313" key="5">
    <source>
        <dbReference type="WBParaSite" id="GPUH_0001142701-mRNA-1"/>
    </source>
</evidence>
<evidence type="ECO:0000256" key="2">
    <source>
        <dbReference type="SAM" id="Phobius"/>
    </source>
</evidence>
<dbReference type="Gene3D" id="1.20.5.340">
    <property type="match status" value="1"/>
</dbReference>
<dbReference type="OrthoDB" id="2130750at2759"/>
<keyword evidence="2" id="KW-0472">Membrane</keyword>
<keyword evidence="1" id="KW-0175">Coiled coil</keyword>
<sequence length="287" mass="34039">MKLSSLFTTDDREKEEFLLLMQINSNPHFREPVVYSFVRVTLSHHLCIVNTVQLFFFIVLYYFVFSQISIFRLKRKQDHPKLVEYDKNVAELNALRDFKTKMLESNKRLQRTLQEKEKELGELVKSSHEKEEWVTEIEHRLELMTIEKEVAEEKAELLQGDIEAEKQRAQNLEDELKALRSQIEKTGEDLAQACFFRFFVRIFASDGLRLKQLEFQNEKLREALVKLRDFSSRMTEDKRKLEQENEKLSDETAKLVKICENLQKDLQTAEQNITTLREQLSVVCIAK</sequence>
<feature type="coiled-coil region" evidence="1">
    <location>
        <begin position="99"/>
        <end position="279"/>
    </location>
</feature>
<dbReference type="WBParaSite" id="GPUH_0001142701-mRNA-1">
    <property type="protein sequence ID" value="GPUH_0001142701-mRNA-1"/>
    <property type="gene ID" value="GPUH_0001142701"/>
</dbReference>
<proteinExistence type="predicted"/>
<keyword evidence="4" id="KW-1185">Reference proteome</keyword>
<dbReference type="AlphaFoldDB" id="A0A183DRS2"/>
<organism evidence="5">
    <name type="scientific">Gongylonema pulchrum</name>
    <dbReference type="NCBI Taxonomy" id="637853"/>
    <lineage>
        <taxon>Eukaryota</taxon>
        <taxon>Metazoa</taxon>
        <taxon>Ecdysozoa</taxon>
        <taxon>Nematoda</taxon>
        <taxon>Chromadorea</taxon>
        <taxon>Rhabditida</taxon>
        <taxon>Spirurina</taxon>
        <taxon>Spiruromorpha</taxon>
        <taxon>Spiruroidea</taxon>
        <taxon>Gongylonematidae</taxon>
        <taxon>Gongylonema</taxon>
    </lineage>
</organism>
<keyword evidence="2" id="KW-1133">Transmembrane helix</keyword>
<name>A0A183DRS2_9BILA</name>
<feature type="transmembrane region" description="Helical" evidence="2">
    <location>
        <begin position="42"/>
        <end position="65"/>
    </location>
</feature>
<reference evidence="5" key="1">
    <citation type="submission" date="2016-06" db="UniProtKB">
        <authorList>
            <consortium name="WormBaseParasite"/>
        </authorList>
    </citation>
    <scope>IDENTIFICATION</scope>
</reference>
<dbReference type="Proteomes" id="UP000271098">
    <property type="component" value="Unassembled WGS sequence"/>
</dbReference>
<protein>
    <submittedName>
        <fullName evidence="5">Dynein regulatory complex subunit 4</fullName>
    </submittedName>
</protein>
<gene>
    <name evidence="3" type="ORF">GPUH_LOCUS11413</name>
</gene>
<evidence type="ECO:0000313" key="3">
    <source>
        <dbReference type="EMBL" id="VDN18743.1"/>
    </source>
</evidence>
<dbReference type="EMBL" id="UYRT01078537">
    <property type="protein sequence ID" value="VDN18743.1"/>
    <property type="molecule type" value="Genomic_DNA"/>
</dbReference>
<evidence type="ECO:0000313" key="4">
    <source>
        <dbReference type="Proteomes" id="UP000271098"/>
    </source>
</evidence>
<reference evidence="3 4" key="2">
    <citation type="submission" date="2018-11" db="EMBL/GenBank/DDBJ databases">
        <authorList>
            <consortium name="Pathogen Informatics"/>
        </authorList>
    </citation>
    <scope>NUCLEOTIDE SEQUENCE [LARGE SCALE GENOMIC DNA]</scope>
</reference>